<evidence type="ECO:0000313" key="23">
    <source>
        <dbReference type="EMBL" id="MXQ96664.1"/>
    </source>
</evidence>
<evidence type="ECO:0000256" key="15">
    <source>
        <dbReference type="ARBA" id="ARBA00049109"/>
    </source>
</evidence>
<comment type="catalytic activity">
    <reaction evidence="12">
        <text>tetradecanoyl-[ACP] + malonyl-[ACP] + H(+) = 3-oxohexadecanoyl-[ACP] + holo-[ACP] + CO2</text>
        <dbReference type="Rhea" id="RHEA:41900"/>
        <dbReference type="Rhea" id="RHEA-COMP:9623"/>
        <dbReference type="Rhea" id="RHEA-COMP:9648"/>
        <dbReference type="Rhea" id="RHEA-COMP:9649"/>
        <dbReference type="Rhea" id="RHEA-COMP:9685"/>
        <dbReference type="ChEBI" id="CHEBI:15378"/>
        <dbReference type="ChEBI" id="CHEBI:16526"/>
        <dbReference type="ChEBI" id="CHEBI:64479"/>
        <dbReference type="ChEBI" id="CHEBI:78449"/>
        <dbReference type="ChEBI" id="CHEBI:78477"/>
        <dbReference type="ChEBI" id="CHEBI:78478"/>
    </reaction>
    <physiologicalReaction direction="left-to-right" evidence="12">
        <dbReference type="Rhea" id="RHEA:41901"/>
    </physiologicalReaction>
</comment>
<dbReference type="PROSITE" id="PS00606">
    <property type="entry name" value="KS3_1"/>
    <property type="match status" value="1"/>
</dbReference>
<dbReference type="GO" id="GO:0005739">
    <property type="term" value="C:mitochondrion"/>
    <property type="evidence" value="ECO:0007669"/>
    <property type="project" value="TreeGrafter"/>
</dbReference>
<dbReference type="FunFam" id="3.40.47.10:FF:000015">
    <property type="entry name" value="3-oxoacyl-[acyl-carrier-protein] synthase, mitochondrial"/>
    <property type="match status" value="1"/>
</dbReference>
<evidence type="ECO:0000256" key="19">
    <source>
        <dbReference type="ARBA" id="ARBA00072686"/>
    </source>
</evidence>
<comment type="catalytic activity">
    <reaction evidence="16">
        <text>butanoyl-[ACP] + malonyl-[ACP] + H(+) = 3-oxohexanoyl-[ACP] + holo-[ACP] + CO2</text>
        <dbReference type="Rhea" id="RHEA:41820"/>
        <dbReference type="Rhea" id="RHEA-COMP:9623"/>
        <dbReference type="Rhea" id="RHEA-COMP:9628"/>
        <dbReference type="Rhea" id="RHEA-COMP:9629"/>
        <dbReference type="Rhea" id="RHEA-COMP:9685"/>
        <dbReference type="ChEBI" id="CHEBI:15378"/>
        <dbReference type="ChEBI" id="CHEBI:16526"/>
        <dbReference type="ChEBI" id="CHEBI:64479"/>
        <dbReference type="ChEBI" id="CHEBI:78449"/>
        <dbReference type="ChEBI" id="CHEBI:78454"/>
        <dbReference type="ChEBI" id="CHEBI:78456"/>
    </reaction>
    <physiologicalReaction direction="left-to-right" evidence="16">
        <dbReference type="Rhea" id="RHEA:41821"/>
    </physiologicalReaction>
</comment>
<keyword evidence="21" id="KW-0812">Transmembrane</keyword>
<dbReference type="Gene3D" id="3.40.47.10">
    <property type="match status" value="2"/>
</dbReference>
<evidence type="ECO:0000256" key="11">
    <source>
        <dbReference type="ARBA" id="ARBA00047394"/>
    </source>
</evidence>
<evidence type="ECO:0000256" key="21">
    <source>
        <dbReference type="SAM" id="Phobius"/>
    </source>
</evidence>
<comment type="catalytic activity">
    <reaction evidence="15">
        <text>decanoyl-[ACP] + malonyl-[ACP] + H(+) = 3-oxododecanoyl-[ACP] + holo-[ACP] + CO2</text>
        <dbReference type="Rhea" id="RHEA:41868"/>
        <dbReference type="Rhea" id="RHEA-COMP:9623"/>
        <dbReference type="Rhea" id="RHEA-COMP:9640"/>
        <dbReference type="Rhea" id="RHEA-COMP:9641"/>
        <dbReference type="Rhea" id="RHEA-COMP:9685"/>
        <dbReference type="ChEBI" id="CHEBI:15378"/>
        <dbReference type="ChEBI" id="CHEBI:16526"/>
        <dbReference type="ChEBI" id="CHEBI:64479"/>
        <dbReference type="ChEBI" id="CHEBI:78449"/>
        <dbReference type="ChEBI" id="CHEBI:78468"/>
        <dbReference type="ChEBI" id="CHEBI:78469"/>
    </reaction>
    <physiologicalReaction direction="left-to-right" evidence="15">
        <dbReference type="Rhea" id="RHEA:41869"/>
    </physiologicalReaction>
</comment>
<evidence type="ECO:0000256" key="9">
    <source>
        <dbReference type="ARBA" id="ARBA00023315"/>
    </source>
</evidence>
<dbReference type="InterPro" id="IPR000794">
    <property type="entry name" value="Beta-ketoacyl_synthase"/>
</dbReference>
<keyword evidence="6" id="KW-0276">Fatty acid metabolism</keyword>
<comment type="pathway">
    <text evidence="1">Lipid metabolism; fatty acid biosynthesis.</text>
</comment>
<feature type="transmembrane region" description="Helical" evidence="21">
    <location>
        <begin position="626"/>
        <end position="646"/>
    </location>
</feature>
<comment type="catalytic activity">
    <reaction evidence="17">
        <text>octanoyl-[ACP] + malonyl-[ACP] + H(+) = 3-oxodecanoyl-[ACP] + holo-[ACP] + CO2</text>
        <dbReference type="Rhea" id="RHEA:41852"/>
        <dbReference type="Rhea" id="RHEA-COMP:9623"/>
        <dbReference type="Rhea" id="RHEA-COMP:9636"/>
        <dbReference type="Rhea" id="RHEA-COMP:9637"/>
        <dbReference type="Rhea" id="RHEA-COMP:9685"/>
        <dbReference type="ChEBI" id="CHEBI:15378"/>
        <dbReference type="ChEBI" id="CHEBI:16526"/>
        <dbReference type="ChEBI" id="CHEBI:64479"/>
        <dbReference type="ChEBI" id="CHEBI:78449"/>
        <dbReference type="ChEBI" id="CHEBI:78463"/>
        <dbReference type="ChEBI" id="CHEBI:78464"/>
    </reaction>
    <physiologicalReaction direction="left-to-right" evidence="17">
        <dbReference type="Rhea" id="RHEA:41853"/>
    </physiologicalReaction>
</comment>
<dbReference type="PANTHER" id="PTHR11712:SF336">
    <property type="entry name" value="3-OXOACYL-[ACYL-CARRIER-PROTEIN] SYNTHASE, MITOCHONDRIAL"/>
    <property type="match status" value="1"/>
</dbReference>
<keyword evidence="5 20" id="KW-0808">Transferase</keyword>
<keyword evidence="21" id="KW-0472">Membrane</keyword>
<gene>
    <name evidence="23" type="ORF">E5288_WYG020503</name>
</gene>
<dbReference type="EMBL" id="VBQZ03000169">
    <property type="protein sequence ID" value="MXQ96664.1"/>
    <property type="molecule type" value="Genomic_DNA"/>
</dbReference>
<dbReference type="InterPro" id="IPR014030">
    <property type="entry name" value="Ketoacyl_synth_N"/>
</dbReference>
<dbReference type="InterPro" id="IPR017568">
    <property type="entry name" value="3-oxoacyl-ACP_synth-2"/>
</dbReference>
<evidence type="ECO:0000256" key="3">
    <source>
        <dbReference type="ARBA" id="ARBA00013191"/>
    </source>
</evidence>
<evidence type="ECO:0000256" key="17">
    <source>
        <dbReference type="ARBA" id="ARBA00049533"/>
    </source>
</evidence>
<dbReference type="InterPro" id="IPR018201">
    <property type="entry name" value="Ketoacyl_synth_AS"/>
</dbReference>
<keyword evidence="24" id="KW-1185">Reference proteome</keyword>
<evidence type="ECO:0000256" key="10">
    <source>
        <dbReference type="ARBA" id="ARBA00044350"/>
    </source>
</evidence>
<evidence type="ECO:0000256" key="8">
    <source>
        <dbReference type="ARBA" id="ARBA00023160"/>
    </source>
</evidence>
<dbReference type="GO" id="GO:0004315">
    <property type="term" value="F:3-oxoacyl-[acyl-carrier-protein] synthase activity"/>
    <property type="evidence" value="ECO:0007669"/>
    <property type="project" value="UniProtKB-EC"/>
</dbReference>
<evidence type="ECO:0000256" key="1">
    <source>
        <dbReference type="ARBA" id="ARBA00005194"/>
    </source>
</evidence>
<dbReference type="Pfam" id="PF00109">
    <property type="entry name" value="ketoacyl-synt"/>
    <property type="match status" value="1"/>
</dbReference>
<dbReference type="PROSITE" id="PS52004">
    <property type="entry name" value="KS3_2"/>
    <property type="match status" value="1"/>
</dbReference>
<dbReference type="FunFam" id="3.40.47.10:FF:000024">
    <property type="entry name" value="3-oxoacyl-[acyl-carrier-protein] synthase, mitochondrial"/>
    <property type="match status" value="1"/>
</dbReference>
<accession>A0A6B0S9D4</accession>
<feature type="domain" description="Ketosynthase family 3 (KS3)" evidence="22">
    <location>
        <begin position="42"/>
        <end position="459"/>
    </location>
</feature>
<dbReference type="GO" id="GO:0006633">
    <property type="term" value="P:fatty acid biosynthetic process"/>
    <property type="evidence" value="ECO:0007669"/>
    <property type="project" value="UniProtKB-KW"/>
</dbReference>
<reference evidence="23" key="1">
    <citation type="submission" date="2019-10" db="EMBL/GenBank/DDBJ databases">
        <title>The sequence and de novo assembly of the wild yak genome.</title>
        <authorList>
            <person name="Liu Y."/>
        </authorList>
    </citation>
    <scope>NUCLEOTIDE SEQUENCE [LARGE SCALE GENOMIC DNA]</scope>
    <source>
        <strain evidence="23">WY2019</strain>
    </source>
</reference>
<keyword evidence="4" id="KW-0444">Lipid biosynthesis</keyword>
<evidence type="ECO:0000256" key="5">
    <source>
        <dbReference type="ARBA" id="ARBA00022679"/>
    </source>
</evidence>
<evidence type="ECO:0000256" key="2">
    <source>
        <dbReference type="ARBA" id="ARBA00008467"/>
    </source>
</evidence>
<dbReference type="NCBIfam" id="NF005589">
    <property type="entry name" value="PRK07314.1"/>
    <property type="match status" value="1"/>
</dbReference>
<dbReference type="AlphaFoldDB" id="A0A6B0S9D4"/>
<dbReference type="InterPro" id="IPR014031">
    <property type="entry name" value="Ketoacyl_synth_C"/>
</dbReference>
<comment type="function">
    <text evidence="18">May play a role in the biosynthesis of lipoic acid as well as longer chain fatty acids required for optimal mitochondrial function.</text>
</comment>
<evidence type="ECO:0000256" key="4">
    <source>
        <dbReference type="ARBA" id="ARBA00022516"/>
    </source>
</evidence>
<proteinExistence type="inferred from homology"/>
<dbReference type="Proteomes" id="UP000322234">
    <property type="component" value="Unassembled WGS sequence"/>
</dbReference>
<dbReference type="InterPro" id="IPR016039">
    <property type="entry name" value="Thiolase-like"/>
</dbReference>
<evidence type="ECO:0000256" key="13">
    <source>
        <dbReference type="ARBA" id="ARBA00047578"/>
    </source>
</evidence>
<dbReference type="InterPro" id="IPR020841">
    <property type="entry name" value="PKS_Beta-ketoAc_synthase_dom"/>
</dbReference>
<dbReference type="NCBIfam" id="TIGR03150">
    <property type="entry name" value="fabF"/>
    <property type="match status" value="1"/>
</dbReference>
<keyword evidence="21" id="KW-1133">Transmembrane helix</keyword>
<dbReference type="CDD" id="cd00834">
    <property type="entry name" value="KAS_I_II"/>
    <property type="match status" value="1"/>
</dbReference>
<comment type="similarity">
    <text evidence="2 20">Belongs to the thiolase-like superfamily. Beta-ketoacyl-ACP synthases family.</text>
</comment>
<comment type="catalytic activity">
    <reaction evidence="14">
        <text>a fatty acyl-[ACP] + malonyl-[ACP] + H(+) = a 3-oxoacyl-[ACP] + holo-[ACP] + CO2</text>
        <dbReference type="Rhea" id="RHEA:22836"/>
        <dbReference type="Rhea" id="RHEA-COMP:9623"/>
        <dbReference type="Rhea" id="RHEA-COMP:9685"/>
        <dbReference type="Rhea" id="RHEA-COMP:9916"/>
        <dbReference type="Rhea" id="RHEA-COMP:14125"/>
        <dbReference type="ChEBI" id="CHEBI:15378"/>
        <dbReference type="ChEBI" id="CHEBI:16526"/>
        <dbReference type="ChEBI" id="CHEBI:64479"/>
        <dbReference type="ChEBI" id="CHEBI:78449"/>
        <dbReference type="ChEBI" id="CHEBI:78776"/>
        <dbReference type="ChEBI" id="CHEBI:138651"/>
        <dbReference type="EC" id="2.3.1.41"/>
    </reaction>
    <physiologicalReaction direction="left-to-right" evidence="14">
        <dbReference type="Rhea" id="RHEA:22837"/>
    </physiologicalReaction>
</comment>
<organism evidence="23 24">
    <name type="scientific">Bos mutus</name>
    <name type="common">wild yak</name>
    <dbReference type="NCBI Taxonomy" id="72004"/>
    <lineage>
        <taxon>Eukaryota</taxon>
        <taxon>Metazoa</taxon>
        <taxon>Chordata</taxon>
        <taxon>Craniata</taxon>
        <taxon>Vertebrata</taxon>
        <taxon>Euteleostomi</taxon>
        <taxon>Mammalia</taxon>
        <taxon>Eutheria</taxon>
        <taxon>Laurasiatheria</taxon>
        <taxon>Artiodactyla</taxon>
        <taxon>Ruminantia</taxon>
        <taxon>Pecora</taxon>
        <taxon>Bovidae</taxon>
        <taxon>Bovinae</taxon>
        <taxon>Bos</taxon>
    </lineage>
</organism>
<evidence type="ECO:0000256" key="18">
    <source>
        <dbReference type="ARBA" id="ARBA00054575"/>
    </source>
</evidence>
<comment type="catalytic activity">
    <reaction evidence="13">
        <text>dodecanoyl-[ACP] + malonyl-[ACP] + H(+) = 3-oxotetradecanoyl-[ACP] + holo-[ACP] + CO2</text>
        <dbReference type="Rhea" id="RHEA:41884"/>
        <dbReference type="Rhea" id="RHEA-COMP:9623"/>
        <dbReference type="Rhea" id="RHEA-COMP:9644"/>
        <dbReference type="Rhea" id="RHEA-COMP:9645"/>
        <dbReference type="Rhea" id="RHEA-COMP:9685"/>
        <dbReference type="ChEBI" id="CHEBI:15378"/>
        <dbReference type="ChEBI" id="CHEBI:16526"/>
        <dbReference type="ChEBI" id="CHEBI:64479"/>
        <dbReference type="ChEBI" id="CHEBI:65264"/>
        <dbReference type="ChEBI" id="CHEBI:78449"/>
        <dbReference type="ChEBI" id="CHEBI:78473"/>
    </reaction>
    <physiologicalReaction direction="left-to-right" evidence="13">
        <dbReference type="Rhea" id="RHEA:41885"/>
    </physiologicalReaction>
</comment>
<dbReference type="SUPFAM" id="SSF53901">
    <property type="entry name" value="Thiolase-like"/>
    <property type="match status" value="2"/>
</dbReference>
<dbReference type="EC" id="2.3.1.41" evidence="3"/>
<evidence type="ECO:0000256" key="12">
    <source>
        <dbReference type="ARBA" id="ARBA00047451"/>
    </source>
</evidence>
<sequence>MLSDGLQIFLRITKCHLIHARSCQRLVNERRFLATAPAPGLRRRVVITGIGLVTPLGVGTQLVWDRLVRGESGIVSLVGDEYQSIPCSVAAYVPRGCDEGQFNEQNFVPKSDTKSMSPPTVMAIAAAELALKDAGWHPQSEADQAATGVAIGMGMVPLEVISETALTFQTKGYSKVSPFFVPKILVNMASGQVSIRHKLKGPNHAVSTACTTGAHAVGDSFRFVAHGDADVMVAGGTDSCISPLSLAGFARARALSTNTDPKSACRPFHPQRDGFVMGEGAAVLVLEEHRHALRRGARVYAEIVGYGLSGDAGHITAPDPGGEGAFRCMAAAVKDAGIQPEEVSYINAHATSTPLGDAAENKAIKQLFKDHAHALAVSSTKGATGHLLGAAGAAEAAFTALACYHRKLPPTLNLDCTEPHFDLNYVPLKAQEWKAENRRIALTNSFGFGGTNATLCIAGILNHCKECLGDRIGELKDLEDSNEEQFVHDLGKTKRAVFTVTNISYDVRGVAMQRLCLFVLDSESFRLLLPFLPAYAKTDVAPAVQFLYTVGVTDSRCLNWRSRTMFFVSKQTLVWPIPREPVCRLLQLSGCETRKRKKKEKLTAPLAPHPHLNHLENITLNASERLILLFGGLLFAALIPILEVNIWGQTYLLSANVSMHADHFRWQSSILRLTLALPCENRSRQTLQDSNKLLSFASSVAFLTVEQDSRTKLNDKHISINEICKTAMHTSAAAALI</sequence>
<evidence type="ECO:0000256" key="14">
    <source>
        <dbReference type="ARBA" id="ARBA00048506"/>
    </source>
</evidence>
<comment type="caution">
    <text evidence="23">The sequence shown here is derived from an EMBL/GenBank/DDBJ whole genome shotgun (WGS) entry which is preliminary data.</text>
</comment>
<evidence type="ECO:0000256" key="7">
    <source>
        <dbReference type="ARBA" id="ARBA00023098"/>
    </source>
</evidence>
<protein>
    <recommendedName>
        <fullName evidence="19">3-oxoacyl-[acyl-carrier-protein] synthase, mitochondrial</fullName>
        <ecNumber evidence="3">2.3.1.41</ecNumber>
    </recommendedName>
    <alternativeName>
        <fullName evidence="10">Beta-ketoacyl-ACP synthase</fullName>
    </alternativeName>
</protein>
<dbReference type="Pfam" id="PF02801">
    <property type="entry name" value="Ketoacyl-synt_C"/>
    <property type="match status" value="1"/>
</dbReference>
<evidence type="ECO:0000256" key="16">
    <source>
        <dbReference type="ARBA" id="ARBA00049449"/>
    </source>
</evidence>
<evidence type="ECO:0000259" key="22">
    <source>
        <dbReference type="PROSITE" id="PS52004"/>
    </source>
</evidence>
<evidence type="ECO:0000313" key="24">
    <source>
        <dbReference type="Proteomes" id="UP000322234"/>
    </source>
</evidence>
<comment type="catalytic activity">
    <reaction evidence="11">
        <text>hexanoyl-[ACP] + malonyl-[ACP] + H(+) = 3-oxooctanoyl-[ACP] + holo-[ACP] + CO2</text>
        <dbReference type="Rhea" id="RHEA:41836"/>
        <dbReference type="Rhea" id="RHEA-COMP:9623"/>
        <dbReference type="Rhea" id="RHEA-COMP:9632"/>
        <dbReference type="Rhea" id="RHEA-COMP:9633"/>
        <dbReference type="Rhea" id="RHEA-COMP:9685"/>
        <dbReference type="ChEBI" id="CHEBI:15378"/>
        <dbReference type="ChEBI" id="CHEBI:16526"/>
        <dbReference type="ChEBI" id="CHEBI:64479"/>
        <dbReference type="ChEBI" id="CHEBI:78449"/>
        <dbReference type="ChEBI" id="CHEBI:78459"/>
        <dbReference type="ChEBI" id="CHEBI:78460"/>
    </reaction>
    <physiologicalReaction direction="left-to-right" evidence="11">
        <dbReference type="Rhea" id="RHEA:41837"/>
    </physiologicalReaction>
</comment>
<keyword evidence="9" id="KW-0012">Acyltransferase</keyword>
<dbReference type="PANTHER" id="PTHR11712">
    <property type="entry name" value="POLYKETIDE SYNTHASE-RELATED"/>
    <property type="match status" value="1"/>
</dbReference>
<name>A0A6B0S9D4_9CETA</name>
<dbReference type="SMART" id="SM00825">
    <property type="entry name" value="PKS_KS"/>
    <property type="match status" value="1"/>
</dbReference>
<evidence type="ECO:0000256" key="6">
    <source>
        <dbReference type="ARBA" id="ARBA00022832"/>
    </source>
</evidence>
<evidence type="ECO:0000256" key="20">
    <source>
        <dbReference type="RuleBase" id="RU003694"/>
    </source>
</evidence>
<keyword evidence="8" id="KW-0275">Fatty acid biosynthesis</keyword>
<keyword evidence="7" id="KW-0443">Lipid metabolism</keyword>